<dbReference type="EMBL" id="CP099582">
    <property type="protein sequence ID" value="USS40182.1"/>
    <property type="molecule type" value="Genomic_DNA"/>
</dbReference>
<evidence type="ECO:0000313" key="2">
    <source>
        <dbReference type="Proteomes" id="UP001055732"/>
    </source>
</evidence>
<protein>
    <submittedName>
        <fullName evidence="1">Nucleoside 2-deoxyribosyltransferase</fullName>
    </submittedName>
</protein>
<evidence type="ECO:0000313" key="1">
    <source>
        <dbReference type="EMBL" id="USS40182.1"/>
    </source>
</evidence>
<dbReference type="InterPro" id="IPR007710">
    <property type="entry name" value="Nucleoside_deoxyribTrfase"/>
</dbReference>
<dbReference type="KEGG" id="tagg:NF865_07560"/>
<accession>A0A9E7SNV1</accession>
<sequence>MRVFISSSLKNKELNKRIAEALEEHRFEVYLPQRDTPQSNDIETVFRANVEGIKRADVVVAVLINYGRDLGFEVGFAYGLGKPIIGLITDESYKEDKMIAGALTDTAKGLDELFYKIKSLAGGKSW</sequence>
<dbReference type="SUPFAM" id="SSF52309">
    <property type="entry name" value="N-(deoxy)ribosyltransferase-like"/>
    <property type="match status" value="1"/>
</dbReference>
<name>A0A9E7SNV1_THEAG</name>
<gene>
    <name evidence="1" type="ORF">NF865_07560</name>
</gene>
<keyword evidence="2" id="KW-1185">Reference proteome</keyword>
<organism evidence="1 2">
    <name type="scientific">Thermococcus aggregans</name>
    <dbReference type="NCBI Taxonomy" id="110163"/>
    <lineage>
        <taxon>Archaea</taxon>
        <taxon>Methanobacteriati</taxon>
        <taxon>Methanobacteriota</taxon>
        <taxon>Thermococci</taxon>
        <taxon>Thermococcales</taxon>
        <taxon>Thermococcaceae</taxon>
        <taxon>Thermococcus</taxon>
    </lineage>
</organism>
<dbReference type="AlphaFoldDB" id="A0A9E7SNV1"/>
<dbReference type="Gene3D" id="3.40.50.450">
    <property type="match status" value="1"/>
</dbReference>
<reference evidence="1" key="1">
    <citation type="journal article" date="1998" name="Int. J. Syst. Bacteriol. 48 Pt">
        <title>Thermococcus guaymasensis sp. nov. and Thermococcus aggregans sp. nov., two novel thermophilic archaea isolated from the Guaymas Basin hydrothermal vent site.</title>
        <authorList>
            <person name="Canganella F."/>
            <person name="Jones W.J."/>
            <person name="Gambacorta A."/>
            <person name="Antranikian G."/>
        </authorList>
    </citation>
    <scope>NUCLEOTIDE SEQUENCE</scope>
    <source>
        <strain evidence="1">TY</strain>
    </source>
</reference>
<dbReference type="RefSeq" id="WP_253304139.1">
    <property type="nucleotide sequence ID" value="NZ_CP099582.1"/>
</dbReference>
<proteinExistence type="predicted"/>
<dbReference type="Proteomes" id="UP001055732">
    <property type="component" value="Chromosome"/>
</dbReference>
<dbReference type="Pfam" id="PF05014">
    <property type="entry name" value="Nuc_deoxyrib_tr"/>
    <property type="match status" value="1"/>
</dbReference>
<reference evidence="1" key="2">
    <citation type="submission" date="2022-06" db="EMBL/GenBank/DDBJ databases">
        <authorList>
            <person name="Park Y.-J."/>
        </authorList>
    </citation>
    <scope>NUCLEOTIDE SEQUENCE</scope>
    <source>
        <strain evidence="1">TY</strain>
    </source>
</reference>